<feature type="coiled-coil region" evidence="3">
    <location>
        <begin position="476"/>
        <end position="531"/>
    </location>
</feature>
<dbReference type="EMBL" id="CAJHUC010000663">
    <property type="protein sequence ID" value="CAD7697478.1"/>
    <property type="molecule type" value="Genomic_DNA"/>
</dbReference>
<evidence type="ECO:0000313" key="4">
    <source>
        <dbReference type="EMBL" id="CAD7697478.1"/>
    </source>
</evidence>
<proteinExistence type="predicted"/>
<evidence type="ECO:0000256" key="3">
    <source>
        <dbReference type="SAM" id="Coils"/>
    </source>
</evidence>
<feature type="coiled-coil region" evidence="3">
    <location>
        <begin position="2"/>
        <end position="103"/>
    </location>
</feature>
<comment type="caution">
    <text evidence="4">The sequence shown here is derived from an EMBL/GenBank/DDBJ whole genome shotgun (WGS) entry which is preliminary data.</text>
</comment>
<reference evidence="4" key="1">
    <citation type="submission" date="2020-12" db="EMBL/GenBank/DDBJ databases">
        <authorList>
            <person name="Iha C."/>
        </authorList>
    </citation>
    <scope>NUCLEOTIDE SEQUENCE</scope>
</reference>
<accession>A0A8S1J1N8</accession>
<evidence type="ECO:0000256" key="1">
    <source>
        <dbReference type="ARBA" id="ARBA00001964"/>
    </source>
</evidence>
<keyword evidence="3" id="KW-0175">Coiled coil</keyword>
<keyword evidence="2" id="KW-0560">Oxidoreductase</keyword>
<gene>
    <name evidence="4" type="ORF">OSTQU699_LOCUS2839</name>
</gene>
<sequence>MAEAAVEECNRWRSEAEEAQHVVLATRMDVQERDTTIQQLQQKVSKYRSEAHAQKKGSEVLQKQLSVLQLDRQDVKRCNEERLRSLQEELQACKDESAECKAKFKAYANHHATVASSAEAATAEATAEICKLRKEMAALRKNEHKAREESEAKGLEAARWRHAAEYAADVAEKSQQRIVEMEEQHAEAKRQGEAWRIKAEAQQGELDKLRADWMSVQDRDARSMAKLSWMESAVTGPILDWCAEYGSGPPAESAGLALETSKKSCQRNDQGLQLQPGLVSSALRAVLDAASAQRTEAQYRNHEHERELKSVREQCDQQLEDVVCRFKAQQSEIASRQRESATRSQKWREQAGTLAAEVVVLKTELAAFTEDAKRHLQEGCEALCDLATSALQGVEQRHIQEVDALQRGTEEGMERERALRSRAEELLRRSNQLDSELVKSVKSKQMLAEEVAHLGNRLSCVDQRWRAEKERFMYQLLEKEKDMATLKGQLDDSERALLQLRRQSQSVDAHAAQKQEHILNLEKEVRRLSEAADTSGVALEKATEKNRCLEDLACHNEGIVRRQEEQIEELNRLLNAGAVGHGGHYHSQSPESFFTHVPGMVVVVPSSPADAKGRTAAGVY</sequence>
<dbReference type="InterPro" id="IPR029061">
    <property type="entry name" value="THDP-binding"/>
</dbReference>
<comment type="cofactor">
    <cofactor evidence="1">
        <name>thiamine diphosphate</name>
        <dbReference type="ChEBI" id="CHEBI:58937"/>
    </cofactor>
</comment>
<evidence type="ECO:0000256" key="2">
    <source>
        <dbReference type="ARBA" id="ARBA00023002"/>
    </source>
</evidence>
<protein>
    <submittedName>
        <fullName evidence="4">Uncharacterized protein</fullName>
    </submittedName>
</protein>
<dbReference type="Gene3D" id="3.40.50.970">
    <property type="match status" value="1"/>
</dbReference>
<evidence type="ECO:0000313" key="5">
    <source>
        <dbReference type="Proteomes" id="UP000708148"/>
    </source>
</evidence>
<dbReference type="GO" id="GO:0009083">
    <property type="term" value="P:branched-chain amino acid catabolic process"/>
    <property type="evidence" value="ECO:0007669"/>
    <property type="project" value="TreeGrafter"/>
</dbReference>
<dbReference type="Proteomes" id="UP000708148">
    <property type="component" value="Unassembled WGS sequence"/>
</dbReference>
<feature type="coiled-coil region" evidence="3">
    <location>
        <begin position="287"/>
        <end position="321"/>
    </location>
</feature>
<dbReference type="GO" id="GO:0007584">
    <property type="term" value="P:response to nutrient"/>
    <property type="evidence" value="ECO:0007669"/>
    <property type="project" value="TreeGrafter"/>
</dbReference>
<keyword evidence="5" id="KW-1185">Reference proteome</keyword>
<dbReference type="SUPFAM" id="SSF52518">
    <property type="entry name" value="Thiamin diphosphate-binding fold (THDP-binding)"/>
    <property type="match status" value="1"/>
</dbReference>
<dbReference type="PANTHER" id="PTHR42980">
    <property type="entry name" value="2-OXOISOVALERATE DEHYDROGENASE SUBUNIT BETA-RELATED"/>
    <property type="match status" value="1"/>
</dbReference>
<dbReference type="GO" id="GO:0016491">
    <property type="term" value="F:oxidoreductase activity"/>
    <property type="evidence" value="ECO:0007669"/>
    <property type="project" value="UniProtKB-KW"/>
</dbReference>
<dbReference type="PANTHER" id="PTHR42980:SF1">
    <property type="entry name" value="2-OXOISOVALERATE DEHYDROGENASE SUBUNIT BETA, MITOCHONDRIAL"/>
    <property type="match status" value="1"/>
</dbReference>
<organism evidence="4 5">
    <name type="scientific">Ostreobium quekettii</name>
    <dbReference type="NCBI Taxonomy" id="121088"/>
    <lineage>
        <taxon>Eukaryota</taxon>
        <taxon>Viridiplantae</taxon>
        <taxon>Chlorophyta</taxon>
        <taxon>core chlorophytes</taxon>
        <taxon>Ulvophyceae</taxon>
        <taxon>TCBD clade</taxon>
        <taxon>Bryopsidales</taxon>
        <taxon>Ostreobineae</taxon>
        <taxon>Ostreobiaceae</taxon>
        <taxon>Ostreobium</taxon>
    </lineage>
</organism>
<name>A0A8S1J1N8_9CHLO</name>
<feature type="coiled-coil region" evidence="3">
    <location>
        <begin position="171"/>
        <end position="198"/>
    </location>
</feature>
<dbReference type="AlphaFoldDB" id="A0A8S1J1N8"/>